<evidence type="ECO:0000313" key="1">
    <source>
        <dbReference type="EMBL" id="ENU32451.1"/>
    </source>
</evidence>
<reference evidence="1 2" key="1">
    <citation type="submission" date="2013-02" db="EMBL/GenBank/DDBJ databases">
        <title>The Genome Sequence of Acinetobacter parvus NIPH 1103.</title>
        <authorList>
            <consortium name="The Broad Institute Genome Sequencing Platform"/>
            <consortium name="The Broad Institute Genome Sequencing Center for Infectious Disease"/>
            <person name="Cerqueira G."/>
            <person name="Feldgarden M."/>
            <person name="Courvalin P."/>
            <person name="Perichon B."/>
            <person name="Grillot-Courvalin C."/>
            <person name="Clermont D."/>
            <person name="Rocha E."/>
            <person name="Yoon E.-J."/>
            <person name="Nemec A."/>
            <person name="Walker B."/>
            <person name="Young S.K."/>
            <person name="Zeng Q."/>
            <person name="Gargeya S."/>
            <person name="Fitzgerald M."/>
            <person name="Haas B."/>
            <person name="Abouelleil A."/>
            <person name="Alvarado L."/>
            <person name="Arachchi H.M."/>
            <person name="Berlin A.M."/>
            <person name="Chapman S.B."/>
            <person name="Dewar J."/>
            <person name="Goldberg J."/>
            <person name="Griggs A."/>
            <person name="Gujja S."/>
            <person name="Hansen M."/>
            <person name="Howarth C."/>
            <person name="Imamovic A."/>
            <person name="Larimer J."/>
            <person name="McCowan C."/>
            <person name="Murphy C."/>
            <person name="Neiman D."/>
            <person name="Pearson M."/>
            <person name="Priest M."/>
            <person name="Roberts A."/>
            <person name="Saif S."/>
            <person name="Shea T."/>
            <person name="Sisk P."/>
            <person name="Sykes S."/>
            <person name="Wortman J."/>
            <person name="Nusbaum C."/>
            <person name="Birren B."/>
        </authorList>
    </citation>
    <scope>NUCLEOTIDE SEQUENCE [LARGE SCALE GENOMIC DNA]</scope>
    <source>
        <strain evidence="1 2">NIPH 1103</strain>
    </source>
</reference>
<evidence type="ECO:0000313" key="2">
    <source>
        <dbReference type="Proteomes" id="UP000018426"/>
    </source>
</evidence>
<comment type="caution">
    <text evidence="1">The sequence shown here is derived from an EMBL/GenBank/DDBJ whole genome shotgun (WGS) entry which is preliminary data.</text>
</comment>
<dbReference type="Proteomes" id="UP000018426">
    <property type="component" value="Unassembled WGS sequence"/>
</dbReference>
<dbReference type="AlphaFoldDB" id="N8Q113"/>
<sequence>MITVDSWCLINPHHVTHIQFDITKDTWFFYLVGGKYISINEYSKGKIIVDKILKTVQ</sequence>
<gene>
    <name evidence="1" type="ORF">F989_02431</name>
</gene>
<name>N8Q113_9GAMM</name>
<proteinExistence type="predicted"/>
<accession>N8Q113</accession>
<dbReference type="EMBL" id="APOL01000042">
    <property type="protein sequence ID" value="ENU32451.1"/>
    <property type="molecule type" value="Genomic_DNA"/>
</dbReference>
<dbReference type="HOGENOM" id="CLU_2986095_0_0_6"/>
<organism evidence="1 2">
    <name type="scientific">Acinetobacter parvus NIPH 1103</name>
    <dbReference type="NCBI Taxonomy" id="1217671"/>
    <lineage>
        <taxon>Bacteria</taxon>
        <taxon>Pseudomonadati</taxon>
        <taxon>Pseudomonadota</taxon>
        <taxon>Gammaproteobacteria</taxon>
        <taxon>Moraxellales</taxon>
        <taxon>Moraxellaceae</taxon>
        <taxon>Acinetobacter</taxon>
    </lineage>
</organism>
<protein>
    <submittedName>
        <fullName evidence="1">Uncharacterized protein</fullName>
    </submittedName>
</protein>